<comment type="caution">
    <text evidence="1">The sequence shown here is derived from an EMBL/GenBank/DDBJ whole genome shotgun (WGS) entry which is preliminary data.</text>
</comment>
<dbReference type="EMBL" id="BGZK01006574">
    <property type="protein sequence ID" value="GBO99508.1"/>
    <property type="molecule type" value="Genomic_DNA"/>
</dbReference>
<name>A0A4C1SBG3_EUMVA</name>
<sequence length="132" mass="14007">MEILEIDQANRGPGATGILKRCQALVKLAEDESESAQPVKCLTHTENRRKVADSGVIVRPAGLVCSDYRLNKAYYAFYSSAGAGTSAGARPAVPPGLAFFAGMHNISPRLSHGRGVAGTKAGKLYRSEFKLA</sequence>
<proteinExistence type="predicted"/>
<gene>
    <name evidence="1" type="ORF">EVAR_74144_1</name>
</gene>
<protein>
    <submittedName>
        <fullName evidence="1">Uncharacterized protein</fullName>
    </submittedName>
</protein>
<organism evidence="1 2">
    <name type="scientific">Eumeta variegata</name>
    <name type="common">Bagworm moth</name>
    <name type="synonym">Eumeta japonica</name>
    <dbReference type="NCBI Taxonomy" id="151549"/>
    <lineage>
        <taxon>Eukaryota</taxon>
        <taxon>Metazoa</taxon>
        <taxon>Ecdysozoa</taxon>
        <taxon>Arthropoda</taxon>
        <taxon>Hexapoda</taxon>
        <taxon>Insecta</taxon>
        <taxon>Pterygota</taxon>
        <taxon>Neoptera</taxon>
        <taxon>Endopterygota</taxon>
        <taxon>Lepidoptera</taxon>
        <taxon>Glossata</taxon>
        <taxon>Ditrysia</taxon>
        <taxon>Tineoidea</taxon>
        <taxon>Psychidae</taxon>
        <taxon>Oiketicinae</taxon>
        <taxon>Eumeta</taxon>
    </lineage>
</organism>
<evidence type="ECO:0000313" key="2">
    <source>
        <dbReference type="Proteomes" id="UP000299102"/>
    </source>
</evidence>
<accession>A0A4C1SBG3</accession>
<evidence type="ECO:0000313" key="1">
    <source>
        <dbReference type="EMBL" id="GBO99508.1"/>
    </source>
</evidence>
<dbReference type="Proteomes" id="UP000299102">
    <property type="component" value="Unassembled WGS sequence"/>
</dbReference>
<dbReference type="AlphaFoldDB" id="A0A4C1SBG3"/>
<reference evidence="1 2" key="1">
    <citation type="journal article" date="2019" name="Commun. Biol.">
        <title>The bagworm genome reveals a unique fibroin gene that provides high tensile strength.</title>
        <authorList>
            <person name="Kono N."/>
            <person name="Nakamura H."/>
            <person name="Ohtoshi R."/>
            <person name="Tomita M."/>
            <person name="Numata K."/>
            <person name="Arakawa K."/>
        </authorList>
    </citation>
    <scope>NUCLEOTIDE SEQUENCE [LARGE SCALE GENOMIC DNA]</scope>
</reference>
<keyword evidence="2" id="KW-1185">Reference proteome</keyword>